<organism evidence="1 2">
    <name type="scientific">Acetobacter malorum</name>
    <dbReference type="NCBI Taxonomy" id="178901"/>
    <lineage>
        <taxon>Bacteria</taxon>
        <taxon>Pseudomonadati</taxon>
        <taxon>Pseudomonadota</taxon>
        <taxon>Alphaproteobacteria</taxon>
        <taxon>Acetobacterales</taxon>
        <taxon>Acetobacteraceae</taxon>
        <taxon>Acetobacter</taxon>
    </lineage>
</organism>
<proteinExistence type="predicted"/>
<name>A0A177G578_9PROT</name>
<comment type="caution">
    <text evidence="1">The sequence shown here is derived from an EMBL/GenBank/DDBJ whole genome shotgun (WGS) entry which is preliminary data.</text>
</comment>
<dbReference type="Proteomes" id="UP000077349">
    <property type="component" value="Unassembled WGS sequence"/>
</dbReference>
<dbReference type="AlphaFoldDB" id="A0A177G578"/>
<dbReference type="EMBL" id="LVHD01000043">
    <property type="protein sequence ID" value="OAG75483.1"/>
    <property type="molecule type" value="Genomic_DNA"/>
</dbReference>
<evidence type="ECO:0000313" key="1">
    <source>
        <dbReference type="EMBL" id="OAG75483.1"/>
    </source>
</evidence>
<gene>
    <name evidence="1" type="ORF">Amal_03342</name>
</gene>
<dbReference type="PATRIC" id="fig|178901.16.peg.3564"/>
<evidence type="ECO:0000313" key="2">
    <source>
        <dbReference type="Proteomes" id="UP000077349"/>
    </source>
</evidence>
<protein>
    <submittedName>
        <fullName evidence="1">Uncharacterized protein</fullName>
    </submittedName>
</protein>
<reference evidence="1 2" key="1">
    <citation type="submission" date="2016-03" db="EMBL/GenBank/DDBJ databases">
        <title>Draft genome sequence of Acetobacter malorum CECT 7742, a strain isolated from strawberry vinegar.</title>
        <authorList>
            <person name="Sainz F."/>
            <person name="Mas A."/>
            <person name="Torija M.J."/>
        </authorList>
    </citation>
    <scope>NUCLEOTIDE SEQUENCE [LARGE SCALE GENOMIC DNA]</scope>
    <source>
        <strain evidence="1 2">CECT 7742</strain>
    </source>
</reference>
<sequence>MSGAGFIRTSLVTTDFRFDPSRFPMPAGSSLFPARDLDLYATLASRVGVCPHGFMLGDLGPDAWSLRKKYWAPRDSTWESFRNSVHLRHPNLPTWESLDQGGHTFASLYELAVYRRLMALVPAGIELKVHPRLECCAHDPEAWGDFRLTSRVTGKVSFIEVVGGFDQSFSTHTSMQRERQAETLRRLHRYPADHRPILIFKDMVCSPELRDAAIRQALALIGQNT</sequence>
<accession>A0A177G578</accession>